<proteinExistence type="predicted"/>
<evidence type="ECO:0000313" key="4">
    <source>
        <dbReference type="WBParaSite" id="MCU_003561-RA"/>
    </source>
</evidence>
<evidence type="ECO:0000256" key="1">
    <source>
        <dbReference type="SAM" id="MobiDB-lite"/>
    </source>
</evidence>
<name>A0A0R3UIK7_MESCO</name>
<accession>A0A0R3UIK7</accession>
<dbReference type="Proteomes" id="UP000267029">
    <property type="component" value="Unassembled WGS sequence"/>
</dbReference>
<dbReference type="AlphaFoldDB" id="A0A0R3UIK7"/>
<evidence type="ECO:0000313" key="3">
    <source>
        <dbReference type="Proteomes" id="UP000267029"/>
    </source>
</evidence>
<organism evidence="2 3">
    <name type="scientific">Mesocestoides corti</name>
    <name type="common">Flatworm</name>
    <dbReference type="NCBI Taxonomy" id="53468"/>
    <lineage>
        <taxon>Eukaryota</taxon>
        <taxon>Metazoa</taxon>
        <taxon>Spiralia</taxon>
        <taxon>Lophotrochozoa</taxon>
        <taxon>Platyhelminthes</taxon>
        <taxon>Cestoda</taxon>
        <taxon>Eucestoda</taxon>
        <taxon>Cyclophyllidea</taxon>
        <taxon>Mesocestoididae</taxon>
        <taxon>Mesocestoides</taxon>
    </lineage>
</organism>
<dbReference type="WBParaSite" id="MCU_003561-RA">
    <property type="protein sequence ID" value="MCU_003561-RA"/>
    <property type="gene ID" value="MCU_003561"/>
</dbReference>
<reference evidence="2 3" key="1">
    <citation type="submission" date="2018-10" db="EMBL/GenBank/DDBJ databases">
        <authorList>
            <consortium name="Pathogen Informatics"/>
        </authorList>
    </citation>
    <scope>NUCLEOTIDE SEQUENCE [LARGE SCALE GENOMIC DNA]</scope>
</reference>
<protein>
    <submittedName>
        <fullName evidence="2 4">Uncharacterized protein</fullName>
    </submittedName>
</protein>
<reference evidence="4" key="2">
    <citation type="submission" date="2019-11" db="UniProtKB">
        <authorList>
            <consortium name="WormBaseParasite"/>
        </authorList>
    </citation>
    <scope>IDENTIFICATION</scope>
</reference>
<sequence>MLSTVPGWRFGATQRRFHICSLQRRVLPEPTGPQTVTAVVQHWSVRVSSGGGVIVPVNGEKQRVAIGRLSRSLGTQPNRSSSSSAAARTHPKHFAMRMGHTTS</sequence>
<dbReference type="EMBL" id="UXSR01005345">
    <property type="protein sequence ID" value="VDD81265.1"/>
    <property type="molecule type" value="Genomic_DNA"/>
</dbReference>
<evidence type="ECO:0000313" key="2">
    <source>
        <dbReference type="EMBL" id="VDD81265.1"/>
    </source>
</evidence>
<gene>
    <name evidence="2" type="ORF">MCOS_LOCUS7268</name>
</gene>
<keyword evidence="3" id="KW-1185">Reference proteome</keyword>
<feature type="region of interest" description="Disordered" evidence="1">
    <location>
        <begin position="70"/>
        <end position="103"/>
    </location>
</feature>